<dbReference type="SUPFAM" id="SSF54975">
    <property type="entry name" value="Acylphosphatase/BLUF domain-like"/>
    <property type="match status" value="1"/>
</dbReference>
<dbReference type="Proteomes" id="UP000502608">
    <property type="component" value="Chromosome"/>
</dbReference>
<dbReference type="InterPro" id="IPR036046">
    <property type="entry name" value="Acylphosphatase-like_dom_sf"/>
</dbReference>
<proteinExistence type="predicted"/>
<dbReference type="RefSeq" id="WP_167677659.1">
    <property type="nucleotide sequence ID" value="NZ_CP050313.1"/>
</dbReference>
<accession>A0A6G9QLC8</accession>
<evidence type="ECO:0000313" key="3">
    <source>
        <dbReference type="Proteomes" id="UP000502608"/>
    </source>
</evidence>
<protein>
    <submittedName>
        <fullName evidence="2">BLUF domain-containing protein</fullName>
    </submittedName>
</protein>
<name>A0A6G9QLC8_9GAMM</name>
<dbReference type="PROSITE" id="PS50925">
    <property type="entry name" value="BLUF"/>
    <property type="match status" value="1"/>
</dbReference>
<dbReference type="GO" id="GO:0009882">
    <property type="term" value="F:blue light photoreceptor activity"/>
    <property type="evidence" value="ECO:0007669"/>
    <property type="project" value="InterPro"/>
</dbReference>
<dbReference type="EMBL" id="CP050313">
    <property type="protein sequence ID" value="QIR14669.1"/>
    <property type="molecule type" value="Genomic_DNA"/>
</dbReference>
<dbReference type="KEGG" id="saes:HBH39_09380"/>
<dbReference type="Gene3D" id="3.30.70.100">
    <property type="match status" value="1"/>
</dbReference>
<dbReference type="InterPro" id="IPR007024">
    <property type="entry name" value="BLUF_domain"/>
</dbReference>
<reference evidence="2 3" key="1">
    <citation type="submission" date="2020-03" db="EMBL/GenBank/DDBJ databases">
        <title>Complete genome sequence of Shewanella sp.</title>
        <authorList>
            <person name="Kim Y.-S."/>
            <person name="Kim S.-J."/>
            <person name="Jung H.-K."/>
            <person name="Kim K.-H."/>
        </authorList>
    </citation>
    <scope>NUCLEOTIDE SEQUENCE [LARGE SCALE GENOMIC DNA]</scope>
    <source>
        <strain evidence="2 3">PN3F2</strain>
    </source>
</reference>
<evidence type="ECO:0000259" key="1">
    <source>
        <dbReference type="PROSITE" id="PS50925"/>
    </source>
</evidence>
<sequence>MYLTRLIYASSVTGIFNESSLEDILKKARLHNAKQGITGMLCFSNNYFIQCLEGSRESVNETYNKILKDTRHSNIVIIDYSEICSREFSSWDMAYVPATKNMEPINLKFTTSTEFNPYNISGSAAFLMLLELRNNLISV</sequence>
<feature type="domain" description="BLUF" evidence="1">
    <location>
        <begin position="3"/>
        <end position="94"/>
    </location>
</feature>
<dbReference type="AlphaFoldDB" id="A0A6G9QLC8"/>
<keyword evidence="3" id="KW-1185">Reference proteome</keyword>
<gene>
    <name evidence="2" type="ORF">HBH39_09380</name>
</gene>
<dbReference type="GO" id="GO:0071949">
    <property type="term" value="F:FAD binding"/>
    <property type="evidence" value="ECO:0007669"/>
    <property type="project" value="InterPro"/>
</dbReference>
<organism evidence="2 3">
    <name type="scientific">Shewanella aestuarii</name>
    <dbReference type="NCBI Taxonomy" id="1028752"/>
    <lineage>
        <taxon>Bacteria</taxon>
        <taxon>Pseudomonadati</taxon>
        <taxon>Pseudomonadota</taxon>
        <taxon>Gammaproteobacteria</taxon>
        <taxon>Alteromonadales</taxon>
        <taxon>Shewanellaceae</taxon>
        <taxon>Shewanella</taxon>
    </lineage>
</organism>
<dbReference type="SMART" id="SM01034">
    <property type="entry name" value="BLUF"/>
    <property type="match status" value="1"/>
</dbReference>
<dbReference type="Pfam" id="PF04940">
    <property type="entry name" value="BLUF"/>
    <property type="match status" value="1"/>
</dbReference>
<evidence type="ECO:0000313" key="2">
    <source>
        <dbReference type="EMBL" id="QIR14669.1"/>
    </source>
</evidence>